<dbReference type="PANTHER" id="PTHR22974:SF21">
    <property type="entry name" value="DUAL SPECIFICITY PROTEIN KINASE TTK"/>
    <property type="match status" value="1"/>
</dbReference>
<dbReference type="AlphaFoldDB" id="A0A6B2L0T6"/>
<organism evidence="8">
    <name type="scientific">Arcella intermedia</name>
    <dbReference type="NCBI Taxonomy" id="1963864"/>
    <lineage>
        <taxon>Eukaryota</taxon>
        <taxon>Amoebozoa</taxon>
        <taxon>Tubulinea</taxon>
        <taxon>Elardia</taxon>
        <taxon>Arcellinida</taxon>
        <taxon>Sphaerothecina</taxon>
        <taxon>Arcellidae</taxon>
        <taxon>Arcella</taxon>
    </lineage>
</organism>
<evidence type="ECO:0000313" key="8">
    <source>
        <dbReference type="EMBL" id="NDV30586.1"/>
    </source>
</evidence>
<dbReference type="Pfam" id="PF00069">
    <property type="entry name" value="Pkinase"/>
    <property type="match status" value="1"/>
</dbReference>
<reference evidence="8" key="1">
    <citation type="journal article" date="2020" name="J. Eukaryot. Microbiol.">
        <title>De novo Sequencing, Assembly and Annotation of the Transcriptome for the Free-Living Testate Amoeba Arcella intermedia.</title>
        <authorList>
            <person name="Ribeiro G.M."/>
            <person name="Porfirio-Sousa A.L."/>
            <person name="Maurer-Alcala X.X."/>
            <person name="Katz L.A."/>
            <person name="Lahr D.J.G."/>
        </authorList>
    </citation>
    <scope>NUCLEOTIDE SEQUENCE</scope>
</reference>
<dbReference type="PANTHER" id="PTHR22974">
    <property type="entry name" value="MIXED LINEAGE PROTEIN KINASE"/>
    <property type="match status" value="1"/>
</dbReference>
<dbReference type="GO" id="GO:0004712">
    <property type="term" value="F:protein serine/threonine/tyrosine kinase activity"/>
    <property type="evidence" value="ECO:0007669"/>
    <property type="project" value="TreeGrafter"/>
</dbReference>
<keyword evidence="3" id="KW-0547">Nucleotide-binding</keyword>
<dbReference type="GO" id="GO:0033316">
    <property type="term" value="P:meiotic spindle assembly checkpoint signaling"/>
    <property type="evidence" value="ECO:0007669"/>
    <property type="project" value="TreeGrafter"/>
</dbReference>
<evidence type="ECO:0000256" key="5">
    <source>
        <dbReference type="ARBA" id="ARBA00022840"/>
    </source>
</evidence>
<keyword evidence="1" id="KW-0723">Serine/threonine-protein kinase</keyword>
<feature type="compositionally biased region" description="Polar residues" evidence="6">
    <location>
        <begin position="243"/>
        <end position="253"/>
    </location>
</feature>
<dbReference type="GO" id="GO:0007094">
    <property type="term" value="P:mitotic spindle assembly checkpoint signaling"/>
    <property type="evidence" value="ECO:0007669"/>
    <property type="project" value="TreeGrafter"/>
</dbReference>
<keyword evidence="5" id="KW-0067">ATP-binding</keyword>
<accession>A0A6B2L0T6</accession>
<evidence type="ECO:0000256" key="2">
    <source>
        <dbReference type="ARBA" id="ARBA00022679"/>
    </source>
</evidence>
<dbReference type="InterPro" id="IPR011009">
    <property type="entry name" value="Kinase-like_dom_sf"/>
</dbReference>
<dbReference type="GO" id="GO:0007059">
    <property type="term" value="P:chromosome segregation"/>
    <property type="evidence" value="ECO:0007669"/>
    <property type="project" value="TreeGrafter"/>
</dbReference>
<dbReference type="FunFam" id="3.30.200.20:FF:000131">
    <property type="entry name" value="Dual specificity protein kinase TTK"/>
    <property type="match status" value="1"/>
</dbReference>
<feature type="domain" description="Protein kinase" evidence="7">
    <location>
        <begin position="285"/>
        <end position="562"/>
    </location>
</feature>
<dbReference type="GO" id="GO:0004674">
    <property type="term" value="F:protein serine/threonine kinase activity"/>
    <property type="evidence" value="ECO:0007669"/>
    <property type="project" value="UniProtKB-KW"/>
</dbReference>
<dbReference type="Gene3D" id="1.10.510.10">
    <property type="entry name" value="Transferase(Phosphotransferase) domain 1"/>
    <property type="match status" value="1"/>
</dbReference>
<dbReference type="InterPro" id="IPR008271">
    <property type="entry name" value="Ser/Thr_kinase_AS"/>
</dbReference>
<feature type="region of interest" description="Disordered" evidence="6">
    <location>
        <begin position="35"/>
        <end position="62"/>
    </location>
</feature>
<dbReference type="EMBL" id="GIBP01001617">
    <property type="protein sequence ID" value="NDV30586.1"/>
    <property type="molecule type" value="Transcribed_RNA"/>
</dbReference>
<feature type="compositionally biased region" description="Low complexity" evidence="6">
    <location>
        <begin position="35"/>
        <end position="56"/>
    </location>
</feature>
<evidence type="ECO:0000259" key="7">
    <source>
        <dbReference type="PROSITE" id="PS50011"/>
    </source>
</evidence>
<protein>
    <recommendedName>
        <fullName evidence="7">Protein kinase domain-containing protein</fullName>
    </recommendedName>
</protein>
<evidence type="ECO:0000256" key="4">
    <source>
        <dbReference type="ARBA" id="ARBA00022777"/>
    </source>
</evidence>
<evidence type="ECO:0000256" key="6">
    <source>
        <dbReference type="SAM" id="MobiDB-lite"/>
    </source>
</evidence>
<dbReference type="Gene3D" id="1.25.40.430">
    <property type="match status" value="1"/>
</dbReference>
<dbReference type="PROSITE" id="PS00108">
    <property type="entry name" value="PROTEIN_KINASE_ST"/>
    <property type="match status" value="1"/>
</dbReference>
<dbReference type="GO" id="GO:0000776">
    <property type="term" value="C:kinetochore"/>
    <property type="evidence" value="ECO:0007669"/>
    <property type="project" value="TreeGrafter"/>
</dbReference>
<dbReference type="InterPro" id="IPR000719">
    <property type="entry name" value="Prot_kinase_dom"/>
</dbReference>
<dbReference type="GO" id="GO:0005634">
    <property type="term" value="C:nucleus"/>
    <property type="evidence" value="ECO:0007669"/>
    <property type="project" value="TreeGrafter"/>
</dbReference>
<dbReference type="SMART" id="SM00220">
    <property type="entry name" value="S_TKc"/>
    <property type="match status" value="1"/>
</dbReference>
<dbReference type="GO" id="GO:0005524">
    <property type="term" value="F:ATP binding"/>
    <property type="evidence" value="ECO:0007669"/>
    <property type="project" value="UniProtKB-KW"/>
</dbReference>
<keyword evidence="4" id="KW-0418">Kinase</keyword>
<name>A0A6B2L0T6_9EUKA</name>
<evidence type="ECO:0000256" key="1">
    <source>
        <dbReference type="ARBA" id="ARBA00022527"/>
    </source>
</evidence>
<dbReference type="SUPFAM" id="SSF56112">
    <property type="entry name" value="Protein kinase-like (PK-like)"/>
    <property type="match status" value="1"/>
</dbReference>
<dbReference type="GO" id="GO:0034501">
    <property type="term" value="P:protein localization to kinetochore"/>
    <property type="evidence" value="ECO:0007669"/>
    <property type="project" value="TreeGrafter"/>
</dbReference>
<proteinExistence type="predicted"/>
<feature type="region of interest" description="Disordered" evidence="6">
    <location>
        <begin position="234"/>
        <end position="253"/>
    </location>
</feature>
<dbReference type="PROSITE" id="PS50011">
    <property type="entry name" value="PROTEIN_KINASE_DOM"/>
    <property type="match status" value="1"/>
</dbReference>
<keyword evidence="2" id="KW-0808">Transferase</keyword>
<sequence>MESGARVLVGSTASAHLISTTHQQSDLFSKSFTGSSSTKSTATLPPTSLTLSSLSAPPKPTTCPKTWNQTISQVLSKGDFGTALSLLERAFSEIPIPRNHPLDSDYSELWSKFFNLLRKRSPQEVNGIIEAFSKKDEIRRNAFFYVSISRVFPHLRDHYLNMGIQNSAEPIKILQAHLAKPSHRETLKNGNKENIENHNIVIQKPSDGNPLAKENHINQTHESMISKSYTNSKVIHPDKEEPPQSQLKHQNTGKLRVTENGLQFTSRITISQHENFVFIIKSVPYLKLKRFGSGGSSTVYRVLSPDGDIFVVKHIKLENVNETLRNSFIAEIQLLERFKNSEYIINLIDYDWQTLDDSNYLNLLLECGEANLAETLKKTGPLLYPGGVDLLRTYWRRMLESVNVLHLERIIHSDLKPENFVFVKGHLKLIDFGISKAIVNENTSNFHGQGLTGTIGYMAPELVINYNMENKQTKFGTASDVWSLAVILYLMVYGQKPIKFNANSAAQLFLVMSNPNLKIDLPPNPRNNMPIPYMLQSVLNSCFQVNPISRPTCSQLLEHPFLQSL</sequence>
<dbReference type="Gene3D" id="3.30.200.20">
    <property type="entry name" value="Phosphorylase Kinase, domain 1"/>
    <property type="match status" value="1"/>
</dbReference>
<evidence type="ECO:0000256" key="3">
    <source>
        <dbReference type="ARBA" id="ARBA00022741"/>
    </source>
</evidence>